<reference evidence="5 6" key="1">
    <citation type="submission" date="2023-10" db="EMBL/GenBank/DDBJ databases">
        <title>Wastewater isolates of ESBL- and carbapenemase-producing Gram-negative bacteria from New Zealand.</title>
        <authorList>
            <person name="Straub C."/>
            <person name="Weaver L."/>
            <person name="Cornelius A."/>
            <person name="Mcgill E."/>
            <person name="Dyet K."/>
            <person name="White L."/>
            <person name="Pattis I."/>
        </authorList>
    </citation>
    <scope>NUCLEOTIDE SEQUENCE [LARGE SCALE GENOMIC DNA]</scope>
    <source>
        <strain evidence="5 6">ESBL35</strain>
    </source>
</reference>
<protein>
    <submittedName>
        <fullName evidence="5">Type VI secretion system membrane subunit TssM</fullName>
    </submittedName>
</protein>
<dbReference type="PANTHER" id="PTHR36153:SF1">
    <property type="entry name" value="TYPE VI SECRETION SYSTEM COMPONENT TSSM1"/>
    <property type="match status" value="1"/>
</dbReference>
<dbReference type="EMBL" id="JAZKLI010000002">
    <property type="protein sequence ID" value="MEE9686093.1"/>
    <property type="molecule type" value="Genomic_DNA"/>
</dbReference>
<gene>
    <name evidence="5" type="primary">tssM</name>
    <name evidence="5" type="ORF">V4839_21880</name>
</gene>
<comment type="caution">
    <text evidence="5">The sequence shown here is derived from an EMBL/GenBank/DDBJ whole genome shotgun (WGS) entry which is preliminary data.</text>
</comment>
<dbReference type="InterPro" id="IPR025743">
    <property type="entry name" value="TssM1_N"/>
</dbReference>
<feature type="domain" description="Type VI secretion system component TssM1 N-terminal" evidence="4">
    <location>
        <begin position="156"/>
        <end position="352"/>
    </location>
</feature>
<sequence length="1090" mass="122323">MLLHVLKILLWISSLLLGMYLILMHGHRLAVDGYAPLASIGVRYLFCGGLALVGLLVLGLRCRRRAKAKDQEQPKDALSTELMSDREQALRDRLYIWCQRADSKLPGFLLIGPAGIDKGTLLGLSGNAEDDLHCSAVGGFALFNINGSLLSQQQPEEARLWRLLLNDLQQSGAKRAPLRGVVLALAASQLQSASASECEQLALILRIRLEELASRFGKRLPIQLIICGCEQLPGYTESLAWLPADQRELKLEFPPAIRNRELLDDIGGHINRWISALEHRELERLQREPDVHVRAILFGFVPMWRVLGQKLQVILDSALAQEPGVAQVALQSLRFSIQAAGVESPSPALLRALQSCRRAGWLRISLSQSLAWCRPRVHYLVLLVSLLISFLSFSWFRDQSRSLDQVDHNIFALQQSDSSARLIGVTANSLLRLDRLADINRIASQRRLPWAADRQLSHQAEQLYIETLKQVVLVDLQQRLQESLRSRSTLNLEPLRQSLGLYLMLGGEGSFDSQALRDWYAQWWGAEAAGLSEPQVQRLDGHLEWLLKRVERDVPLSLNRTLIEQARARLAEQPLAQRLYHKVLERMDGGTLNEFSVASALGAEGVVFFSQRSGKPQTRGVPGHYTLSGQQRLDQELEQLLAFELQEERRLMGQAEVLAMTPLKQEVLALYHQDYIDNWDFFFADLQVSGLYQAEHLPRRLLRLAQPDSPLLALLQATARHTELAPLLPPQGRLDIAQLQGARLQKLLGLTAPEPVLAPTAHPVTRYFSPLHQWLAATEPMSGNESLRGVLRDAALFIQAGQNAASQSMPPPANDAQQRLQEEVEQVPTLLRPLFMDIVAASQKLLQQQTRHSLQQAWATEVEPFCERMLSGRYPFNGDAATQVPLDDFNRMFAANGVLHGFTQQYLVGQVDTRSRPWRLNKTSVDEVISGAQLATVEQAEQVRETFFPVGQEAAHFDFELSPLAMSDRIASFTLNLDGVTLDYRHGPIRPAAFEWPSKALDGEVRATVTLLDGRTIIRKTKGPWAWFRLLDEAVLIPTQAPEIRQMLLDFEGEEVRLQLRVGRVGAPFDRQVFNRFKCGSMSAQQSSSI</sequence>
<feature type="domain" description="IcmF-related" evidence="3">
    <location>
        <begin position="447"/>
        <end position="722"/>
    </location>
</feature>
<dbReference type="InterPro" id="IPR010623">
    <property type="entry name" value="IcmF_C"/>
</dbReference>
<name>A0ABU7UGQ2_LELAM</name>
<evidence type="ECO:0000256" key="1">
    <source>
        <dbReference type="SAM" id="Phobius"/>
    </source>
</evidence>
<evidence type="ECO:0000313" key="5">
    <source>
        <dbReference type="EMBL" id="MEE9686093.1"/>
    </source>
</evidence>
<dbReference type="RefSeq" id="WP_320741527.1">
    <property type="nucleotide sequence ID" value="NZ_JAZKLI010000002.1"/>
</dbReference>
<dbReference type="Pfam" id="PF06761">
    <property type="entry name" value="IcmF-related"/>
    <property type="match status" value="1"/>
</dbReference>
<keyword evidence="1" id="KW-1133">Transmembrane helix</keyword>
<dbReference type="InterPro" id="IPR017731">
    <property type="entry name" value="TssM1-like"/>
</dbReference>
<evidence type="ECO:0000313" key="6">
    <source>
        <dbReference type="Proteomes" id="UP001335910"/>
    </source>
</evidence>
<evidence type="ECO:0000259" key="3">
    <source>
        <dbReference type="Pfam" id="PF06761"/>
    </source>
</evidence>
<feature type="transmembrane region" description="Helical" evidence="1">
    <location>
        <begin position="43"/>
        <end position="60"/>
    </location>
</feature>
<organism evidence="5 6">
    <name type="scientific">Lelliottia amnigena</name>
    <name type="common">Enterobacter amnigenus</name>
    <dbReference type="NCBI Taxonomy" id="61646"/>
    <lineage>
        <taxon>Bacteria</taxon>
        <taxon>Pseudomonadati</taxon>
        <taxon>Pseudomonadota</taxon>
        <taxon>Gammaproteobacteria</taxon>
        <taxon>Enterobacterales</taxon>
        <taxon>Enterobacteriaceae</taxon>
        <taxon>Lelliottia</taxon>
    </lineage>
</organism>
<keyword evidence="1" id="KW-0472">Membrane</keyword>
<dbReference type="InterPro" id="IPR009612">
    <property type="entry name" value="IcmF-rel"/>
</dbReference>
<accession>A0ABU7UGQ2</accession>
<feature type="transmembrane region" description="Helical" evidence="1">
    <location>
        <begin position="5"/>
        <end position="23"/>
    </location>
</feature>
<evidence type="ECO:0000259" key="4">
    <source>
        <dbReference type="Pfam" id="PF14331"/>
    </source>
</evidence>
<evidence type="ECO:0000259" key="2">
    <source>
        <dbReference type="Pfam" id="PF06744"/>
    </source>
</evidence>
<feature type="transmembrane region" description="Helical" evidence="1">
    <location>
        <begin position="377"/>
        <end position="396"/>
    </location>
</feature>
<dbReference type="NCBIfam" id="TIGR03348">
    <property type="entry name" value="VI_IcmF"/>
    <property type="match status" value="1"/>
</dbReference>
<dbReference type="InterPro" id="IPR053156">
    <property type="entry name" value="T6SS_TssM-like"/>
</dbReference>
<keyword evidence="6" id="KW-1185">Reference proteome</keyword>
<dbReference type="PANTHER" id="PTHR36153">
    <property type="entry name" value="INNER MEMBRANE PROTEIN-RELATED"/>
    <property type="match status" value="1"/>
</dbReference>
<proteinExistence type="predicted"/>
<dbReference type="Proteomes" id="UP001335910">
    <property type="component" value="Unassembled WGS sequence"/>
</dbReference>
<dbReference type="Pfam" id="PF14331">
    <property type="entry name" value="IcmF-related_N"/>
    <property type="match status" value="1"/>
</dbReference>
<dbReference type="Pfam" id="PF06744">
    <property type="entry name" value="IcmF_C"/>
    <property type="match status" value="1"/>
</dbReference>
<keyword evidence="1" id="KW-0812">Transmembrane</keyword>
<feature type="domain" description="Type VI secretion system IcmF C-terminal" evidence="2">
    <location>
        <begin position="959"/>
        <end position="1063"/>
    </location>
</feature>